<dbReference type="PANTHER" id="PTHR15827:SF2">
    <property type="entry name" value="CYCLIN-DEPENDENT KINASE 2-INTERACTING PROTEIN"/>
    <property type="match status" value="1"/>
</dbReference>
<feature type="region of interest" description="Disordered" evidence="1">
    <location>
        <begin position="30"/>
        <end position="63"/>
    </location>
</feature>
<feature type="compositionally biased region" description="Polar residues" evidence="1">
    <location>
        <begin position="37"/>
        <end position="50"/>
    </location>
</feature>
<name>A0AAN9F011_CLITE</name>
<evidence type="ECO:0000313" key="3">
    <source>
        <dbReference type="Proteomes" id="UP001359559"/>
    </source>
</evidence>
<evidence type="ECO:0000256" key="1">
    <source>
        <dbReference type="SAM" id="MobiDB-lite"/>
    </source>
</evidence>
<accession>A0AAN9F011</accession>
<evidence type="ECO:0000313" key="2">
    <source>
        <dbReference type="EMBL" id="KAK7265850.1"/>
    </source>
</evidence>
<comment type="caution">
    <text evidence="2">The sequence shown here is derived from an EMBL/GenBank/DDBJ whole genome shotgun (WGS) entry which is preliminary data.</text>
</comment>
<dbReference type="Proteomes" id="UP001359559">
    <property type="component" value="Unassembled WGS sequence"/>
</dbReference>
<feature type="compositionally biased region" description="Low complexity" evidence="1">
    <location>
        <begin position="51"/>
        <end position="63"/>
    </location>
</feature>
<organism evidence="2 3">
    <name type="scientific">Clitoria ternatea</name>
    <name type="common">Butterfly pea</name>
    <dbReference type="NCBI Taxonomy" id="43366"/>
    <lineage>
        <taxon>Eukaryota</taxon>
        <taxon>Viridiplantae</taxon>
        <taxon>Streptophyta</taxon>
        <taxon>Embryophyta</taxon>
        <taxon>Tracheophyta</taxon>
        <taxon>Spermatophyta</taxon>
        <taxon>Magnoliopsida</taxon>
        <taxon>eudicotyledons</taxon>
        <taxon>Gunneridae</taxon>
        <taxon>Pentapetalae</taxon>
        <taxon>rosids</taxon>
        <taxon>fabids</taxon>
        <taxon>Fabales</taxon>
        <taxon>Fabaceae</taxon>
        <taxon>Papilionoideae</taxon>
        <taxon>50 kb inversion clade</taxon>
        <taxon>NPAAA clade</taxon>
        <taxon>indigoferoid/millettioid clade</taxon>
        <taxon>Phaseoleae</taxon>
        <taxon>Clitoria</taxon>
    </lineage>
</organism>
<protein>
    <submittedName>
        <fullName evidence="2">Uncharacterized protein</fullName>
    </submittedName>
</protein>
<proteinExistence type="predicted"/>
<dbReference type="AlphaFoldDB" id="A0AAN9F011"/>
<reference evidence="2 3" key="1">
    <citation type="submission" date="2024-01" db="EMBL/GenBank/DDBJ databases">
        <title>The genomes of 5 underutilized Papilionoideae crops provide insights into root nodulation and disease resistance.</title>
        <authorList>
            <person name="Yuan L."/>
        </authorList>
    </citation>
    <scope>NUCLEOTIDE SEQUENCE [LARGE SCALE GENOMIC DNA]</scope>
    <source>
        <strain evidence="2">LY-2023</strain>
        <tissue evidence="2">Leaf</tissue>
    </source>
</reference>
<keyword evidence="3" id="KW-1185">Reference proteome</keyword>
<gene>
    <name evidence="2" type="ORF">RJT34_33474</name>
</gene>
<dbReference type="PANTHER" id="PTHR15827">
    <property type="entry name" value="CYCLIN-DEPENDENT KINASE 2-INTERACTING PROTEIN"/>
    <property type="match status" value="1"/>
</dbReference>
<sequence>MDPMFVSCGVFMRRDLHHWISHTFNAKPSDRALRNPTMETLDSSPSTTIHSKPQTSSPSPFPSSVLRLWRQAAQRNLRNRWSQFASHRDRWSSLSSAARSHATALVNSHLSLRYLPNLELGVLSDMPDIRNRACLKLIKRQELHRRKLLLAYKDMVCIVSDMINVSRSMKCFFKGSSNSPLLQFSYSSEDRSDCGDGGDGGGIPVFAFLSITSHEKFAEELIQMFSLELCLKRLLVLEFMSIGYDTSQVNQLHWSAELYADEFRDLRDCNLYCEVTHAPVPPRLRDGKSDMVALRFDNQPNPEVLQVYLTTWLAEVNIETFRMNEIFAVVGEEMHVSIF</sequence>
<dbReference type="EMBL" id="JAYKXN010000008">
    <property type="protein sequence ID" value="KAK7265850.1"/>
    <property type="molecule type" value="Genomic_DNA"/>
</dbReference>